<evidence type="ECO:0000259" key="13">
    <source>
        <dbReference type="Pfam" id="PF03717"/>
    </source>
</evidence>
<reference evidence="14 15" key="1">
    <citation type="submission" date="2019-08" db="EMBL/GenBank/DDBJ databases">
        <title>In-depth cultivation of the pig gut microbiome towards novel bacterial diversity and tailored functional studies.</title>
        <authorList>
            <person name="Wylensek D."/>
            <person name="Hitch T.C.A."/>
            <person name="Clavel T."/>
        </authorList>
    </citation>
    <scope>NUCLEOTIDE SEQUENCE [LARGE SCALE GENOMIC DNA]</scope>
    <source>
        <strain evidence="14 15">68-1-5</strain>
    </source>
</reference>
<dbReference type="Gene3D" id="3.40.710.10">
    <property type="entry name" value="DD-peptidase/beta-lactamase superfamily"/>
    <property type="match status" value="1"/>
</dbReference>
<comment type="similarity">
    <text evidence="3">Belongs to the transpeptidase family.</text>
</comment>
<dbReference type="InterPro" id="IPR005311">
    <property type="entry name" value="PBP_dimer"/>
</dbReference>
<dbReference type="EMBL" id="VULY01000018">
    <property type="protein sequence ID" value="MSR92869.1"/>
    <property type="molecule type" value="Genomic_DNA"/>
</dbReference>
<feature type="compositionally biased region" description="Polar residues" evidence="11">
    <location>
        <begin position="719"/>
        <end position="737"/>
    </location>
</feature>
<keyword evidence="6" id="KW-0133">Cell shape</keyword>
<accession>A0A6N7UXH9</accession>
<keyword evidence="9" id="KW-0472">Membrane</keyword>
<dbReference type="Pfam" id="PF00905">
    <property type="entry name" value="Transpeptidase"/>
    <property type="match status" value="1"/>
</dbReference>
<dbReference type="Pfam" id="PF03717">
    <property type="entry name" value="PBP_dimer"/>
    <property type="match status" value="1"/>
</dbReference>
<evidence type="ECO:0000313" key="15">
    <source>
        <dbReference type="Proteomes" id="UP000434409"/>
    </source>
</evidence>
<dbReference type="GO" id="GO:0008658">
    <property type="term" value="F:penicillin binding"/>
    <property type="evidence" value="ECO:0007669"/>
    <property type="project" value="InterPro"/>
</dbReference>
<dbReference type="SUPFAM" id="SSF56601">
    <property type="entry name" value="beta-lactamase/transpeptidase-like"/>
    <property type="match status" value="1"/>
</dbReference>
<evidence type="ECO:0000256" key="9">
    <source>
        <dbReference type="ARBA" id="ARBA00023136"/>
    </source>
</evidence>
<evidence type="ECO:0000256" key="10">
    <source>
        <dbReference type="ARBA" id="ARBA00023316"/>
    </source>
</evidence>
<dbReference type="Gene3D" id="3.30.1390.30">
    <property type="entry name" value="Penicillin-binding protein 2a, domain 3"/>
    <property type="match status" value="1"/>
</dbReference>
<feature type="domain" description="Penicillin-binding protein dimerisation" evidence="13">
    <location>
        <begin position="35"/>
        <end position="296"/>
    </location>
</feature>
<keyword evidence="10" id="KW-0961">Cell wall biogenesis/degradation</keyword>
<comment type="caution">
    <text evidence="14">The sequence shown here is derived from an EMBL/GenBank/DDBJ whole genome shotgun (WGS) entry which is preliminary data.</text>
</comment>
<dbReference type="GO" id="GO:0005886">
    <property type="term" value="C:plasma membrane"/>
    <property type="evidence" value="ECO:0007669"/>
    <property type="project" value="UniProtKB-SubCell"/>
</dbReference>
<dbReference type="PANTHER" id="PTHR30627:SF2">
    <property type="entry name" value="PEPTIDOGLYCAN D,D-TRANSPEPTIDASE MRDA"/>
    <property type="match status" value="1"/>
</dbReference>
<feature type="region of interest" description="Disordered" evidence="11">
    <location>
        <begin position="716"/>
        <end position="737"/>
    </location>
</feature>
<evidence type="ECO:0000313" key="14">
    <source>
        <dbReference type="EMBL" id="MSR92869.1"/>
    </source>
</evidence>
<evidence type="ECO:0000259" key="12">
    <source>
        <dbReference type="Pfam" id="PF00905"/>
    </source>
</evidence>
<evidence type="ECO:0000256" key="3">
    <source>
        <dbReference type="ARBA" id="ARBA00007171"/>
    </source>
</evidence>
<feature type="domain" description="Penicillin-binding protein transpeptidase" evidence="12">
    <location>
        <begin position="583"/>
        <end position="918"/>
    </location>
</feature>
<dbReference type="GO" id="GO:0071972">
    <property type="term" value="F:peptidoglycan L,D-transpeptidase activity"/>
    <property type="evidence" value="ECO:0007669"/>
    <property type="project" value="TreeGrafter"/>
</dbReference>
<dbReference type="InterPro" id="IPR036138">
    <property type="entry name" value="PBP_dimer_sf"/>
</dbReference>
<keyword evidence="5" id="KW-0812">Transmembrane</keyword>
<dbReference type="Gene3D" id="3.90.1310.10">
    <property type="entry name" value="Penicillin-binding protein 2a (Domain 2)"/>
    <property type="match status" value="2"/>
</dbReference>
<keyword evidence="4" id="KW-1003">Cell membrane</keyword>
<sequence>MSGILVQRVFYLQIVKGQEYFDDYKLQIQKTRSVEGTRGNIYDRNGKLLAYNELAYAVMIEDNGDYESLTQKNKEINKVVTKVIRMVEGNGDSVINNFGIILDSNQEYRFMEKNETARMRFIADVYGKRTIDQLSEKQQNASAKDVIDYLCTDKISGYGIDQKKLSPAEVLKLVNIRYAISLNSYQKYIATTIADDVSDETVADIMENLDSLQGVSIEEESLRRYTDSVCFANVIGYTGQISTEEYDALSKEEQEAYDKTDTIGKAGIEKTMDSVLQGEKGEEKLYVNSVGKVIETAKGKNPKAGNNLYLTIDADLQKVAYHVIEQELAGILISKIKNIADYDRETVQEGNDVIIPITDVYHTLVNNDILDMKHFSAEDAREGEKEIEAVFLERKEAVKESLKKSLQDPQAPALTNLGKEEQAYMNYLVNHVLSSSLMKNRIDKGDAGYKNWKKDGSINAYTFLQHALSQNWIDTSLLREYVKGGHTYSSSEELYNAMIEYGLDQLSSDSEFDKILYKYLIVGGSVTGRQLCMALFEQGILQEDAGSYEGLKAGSVDAYSFIMSKIENLELTPGQLALEPCTGSMVVTDPGSGQVLASVSYPGYDNNRLVNTMDSNYYNKLVMDKSRPFYNNATQERTAPGSVYKPLTAVAGLTEGIIDLNTYVNCTGSFDRVEPSPKCWIYPGAHGPLNVEGAIAHSCNIFFYELGYQMSLQKADGTASGQTGGNRTTDGASSFSSRKGTDILKKYAEEFGLGSTSGIEIPESEPQISDEYSILSAIGQGTNNYTTSQLARYMATMANKGNLYDLTLLQKETSSKGELIKEYQPKVKKQATNVADTTWNAVQSGMRQVVTSTYATTFSKINGSGVSVSGKTGTAQQSRTHADHSLFAGYAPSDDPKIAFSIRIANGYGSTHAVEIGKYVLEYYYQLTDPSEILTGKAFNVSSDIIVTD</sequence>
<dbReference type="AlphaFoldDB" id="A0A6N7UXH9"/>
<dbReference type="Proteomes" id="UP000434409">
    <property type="component" value="Unassembled WGS sequence"/>
</dbReference>
<evidence type="ECO:0000256" key="8">
    <source>
        <dbReference type="ARBA" id="ARBA00022989"/>
    </source>
</evidence>
<dbReference type="InterPro" id="IPR050515">
    <property type="entry name" value="Beta-lactam/transpept"/>
</dbReference>
<protein>
    <submittedName>
        <fullName evidence="14">Penicillin-binding protein</fullName>
    </submittedName>
</protein>
<evidence type="ECO:0000256" key="4">
    <source>
        <dbReference type="ARBA" id="ARBA00022475"/>
    </source>
</evidence>
<proteinExistence type="inferred from homology"/>
<comment type="subcellular location">
    <subcellularLocation>
        <location evidence="2">Cell membrane</location>
    </subcellularLocation>
    <subcellularLocation>
        <location evidence="1">Membrane</location>
        <topology evidence="1">Single-pass membrane protein</topology>
    </subcellularLocation>
</comment>
<keyword evidence="15" id="KW-1185">Reference proteome</keyword>
<evidence type="ECO:0000256" key="6">
    <source>
        <dbReference type="ARBA" id="ARBA00022960"/>
    </source>
</evidence>
<evidence type="ECO:0000256" key="2">
    <source>
        <dbReference type="ARBA" id="ARBA00004236"/>
    </source>
</evidence>
<gene>
    <name evidence="14" type="ORF">FYJ34_00915</name>
</gene>
<keyword evidence="7" id="KW-0573">Peptidoglycan synthesis</keyword>
<dbReference type="InterPro" id="IPR012338">
    <property type="entry name" value="Beta-lactam/transpept-like"/>
</dbReference>
<evidence type="ECO:0000256" key="7">
    <source>
        <dbReference type="ARBA" id="ARBA00022984"/>
    </source>
</evidence>
<dbReference type="InterPro" id="IPR001460">
    <property type="entry name" value="PCN-bd_Tpept"/>
</dbReference>
<dbReference type="GO" id="GO:0071555">
    <property type="term" value="P:cell wall organization"/>
    <property type="evidence" value="ECO:0007669"/>
    <property type="project" value="UniProtKB-KW"/>
</dbReference>
<evidence type="ECO:0000256" key="11">
    <source>
        <dbReference type="SAM" id="MobiDB-lite"/>
    </source>
</evidence>
<dbReference type="GO" id="GO:0009252">
    <property type="term" value="P:peptidoglycan biosynthetic process"/>
    <property type="evidence" value="ECO:0007669"/>
    <property type="project" value="UniProtKB-KW"/>
</dbReference>
<keyword evidence="8" id="KW-1133">Transmembrane helix</keyword>
<evidence type="ECO:0000256" key="5">
    <source>
        <dbReference type="ARBA" id="ARBA00022692"/>
    </source>
</evidence>
<name>A0A6N7UXH9_9FIRM</name>
<evidence type="ECO:0000256" key="1">
    <source>
        <dbReference type="ARBA" id="ARBA00004167"/>
    </source>
</evidence>
<dbReference type="SUPFAM" id="SSF56519">
    <property type="entry name" value="Penicillin binding protein dimerisation domain"/>
    <property type="match status" value="1"/>
</dbReference>
<dbReference type="PANTHER" id="PTHR30627">
    <property type="entry name" value="PEPTIDOGLYCAN D,D-TRANSPEPTIDASE"/>
    <property type="match status" value="1"/>
</dbReference>
<organism evidence="14 15">
    <name type="scientific">Suipraeoptans intestinalis</name>
    <dbReference type="NCBI Taxonomy" id="2606628"/>
    <lineage>
        <taxon>Bacteria</taxon>
        <taxon>Bacillati</taxon>
        <taxon>Bacillota</taxon>
        <taxon>Clostridia</taxon>
        <taxon>Lachnospirales</taxon>
        <taxon>Lachnospiraceae</taxon>
        <taxon>Suipraeoptans</taxon>
    </lineage>
</organism>
<dbReference type="GO" id="GO:0008360">
    <property type="term" value="P:regulation of cell shape"/>
    <property type="evidence" value="ECO:0007669"/>
    <property type="project" value="UniProtKB-KW"/>
</dbReference>